<organism evidence="13 14">
    <name type="scientific">Geospiza parvula</name>
    <name type="common">Small tree-finch</name>
    <name type="synonym">Camarhynchus parvulus</name>
    <dbReference type="NCBI Taxonomy" id="87175"/>
    <lineage>
        <taxon>Eukaryota</taxon>
        <taxon>Metazoa</taxon>
        <taxon>Chordata</taxon>
        <taxon>Craniata</taxon>
        <taxon>Vertebrata</taxon>
        <taxon>Euteleostomi</taxon>
        <taxon>Archelosauria</taxon>
        <taxon>Archosauria</taxon>
        <taxon>Dinosauria</taxon>
        <taxon>Saurischia</taxon>
        <taxon>Theropoda</taxon>
        <taxon>Coelurosauria</taxon>
        <taxon>Aves</taxon>
        <taxon>Neognathae</taxon>
        <taxon>Neoaves</taxon>
        <taxon>Telluraves</taxon>
        <taxon>Australaves</taxon>
        <taxon>Passeriformes</taxon>
        <taxon>Thraupidae</taxon>
        <taxon>Camarhynchus</taxon>
    </lineage>
</organism>
<dbReference type="PROSITE" id="PS50835">
    <property type="entry name" value="IG_LIKE"/>
    <property type="match status" value="1"/>
</dbReference>
<dbReference type="GO" id="GO:0043524">
    <property type="term" value="P:negative regulation of neuron apoptotic process"/>
    <property type="evidence" value="ECO:0007669"/>
    <property type="project" value="UniProtKB-ARBA"/>
</dbReference>
<keyword evidence="8" id="KW-0325">Glycoprotein</keyword>
<sequence length="444" mass="49012">MKSFCRGKTSEAATQPPQHQTLTTDFPPLSVSPAADPAVISPQDPTLLIGSSLVATCTVSPDFPLKAEDLYWTLNGRRLPAASYAALGPSTLSVALARLNGSRQQSGDNLVCHSRDGGILAGSCLYVGLPPEKPVNITCWSKNMKDLTCKWAPGTEGETFLHTNYTLKYKRRWYGQDNTCQEYHTAGTYSCHIPKDLALFTPYEIWVEASNRLGVAVSDVVMLDILDVVTTDPPSDVHVSRVGDLEDQLSVRWSSPPALKDFLFQAKYQIQYRVEDSSEWKVVDDVGNQTSCRLAGLRPGTVYFVQVRCNPFSIYGSKKAGIWSDWSNPTAASTPRSERVAGGCDPKGGEQNTTLRRELKQFFGWVKKHAYGCSNLGIKLYDQWRVWLQKSHKTRNQVGKEPFALLLPGWVGTRGDPPPQRCWGVTPTPGRRGALLLSAGSSRR</sequence>
<dbReference type="GO" id="GO:0009897">
    <property type="term" value="C:external side of plasma membrane"/>
    <property type="evidence" value="ECO:0007669"/>
    <property type="project" value="TreeGrafter"/>
</dbReference>
<evidence type="ECO:0000256" key="10">
    <source>
        <dbReference type="SAM" id="MobiDB-lite"/>
    </source>
</evidence>
<reference evidence="13" key="3">
    <citation type="submission" date="2025-09" db="UniProtKB">
        <authorList>
            <consortium name="Ensembl"/>
        </authorList>
    </citation>
    <scope>IDENTIFICATION</scope>
</reference>
<feature type="domain" description="Ig-like" evidence="11">
    <location>
        <begin position="27"/>
        <end position="112"/>
    </location>
</feature>
<keyword evidence="6" id="KW-1015">Disulfide bond</keyword>
<evidence type="ECO:0000256" key="7">
    <source>
        <dbReference type="ARBA" id="ARBA00023170"/>
    </source>
</evidence>
<keyword evidence="5" id="KW-0472">Membrane</keyword>
<evidence type="ECO:0000256" key="2">
    <source>
        <dbReference type="ARBA" id="ARBA00022692"/>
    </source>
</evidence>
<dbReference type="InterPro" id="IPR036116">
    <property type="entry name" value="FN3_sf"/>
</dbReference>
<evidence type="ECO:0000259" key="12">
    <source>
        <dbReference type="PROSITE" id="PS50853"/>
    </source>
</evidence>
<keyword evidence="14" id="KW-1185">Reference proteome</keyword>
<keyword evidence="4" id="KW-1133">Transmembrane helix</keyword>
<reference evidence="13" key="2">
    <citation type="submission" date="2025-08" db="UniProtKB">
        <authorList>
            <consortium name="Ensembl"/>
        </authorList>
    </citation>
    <scope>IDENTIFICATION</scope>
</reference>
<evidence type="ECO:0000256" key="8">
    <source>
        <dbReference type="ARBA" id="ARBA00023180"/>
    </source>
</evidence>
<accession>A0A8C3NED4</accession>
<keyword evidence="2" id="KW-0812">Transmembrane</keyword>
<dbReference type="Pfam" id="PF09067">
    <property type="entry name" value="EpoR_lig-bind"/>
    <property type="match status" value="1"/>
</dbReference>
<dbReference type="SUPFAM" id="SSF48726">
    <property type="entry name" value="Immunoglobulin"/>
    <property type="match status" value="1"/>
</dbReference>
<reference evidence="13" key="1">
    <citation type="submission" date="2020-02" db="EMBL/GenBank/DDBJ databases">
        <authorList>
            <person name="Enbody D E."/>
            <person name="Pettersson E M."/>
        </authorList>
    </citation>
    <scope>NUCLEOTIDE SEQUENCE [LARGE SCALE GENOMIC DNA]</scope>
</reference>
<dbReference type="PROSITE" id="PS50853">
    <property type="entry name" value="FN3"/>
    <property type="match status" value="2"/>
</dbReference>
<dbReference type="InterPro" id="IPR036179">
    <property type="entry name" value="Ig-like_dom_sf"/>
</dbReference>
<keyword evidence="9" id="KW-0393">Immunoglobulin domain</keyword>
<proteinExistence type="predicted"/>
<dbReference type="Gene3D" id="2.60.40.10">
    <property type="entry name" value="Immunoglobulins"/>
    <property type="match status" value="3"/>
</dbReference>
<feature type="compositionally biased region" description="Polar residues" evidence="10">
    <location>
        <begin position="11"/>
        <end position="24"/>
    </location>
</feature>
<keyword evidence="3" id="KW-0732">Signal</keyword>
<evidence type="ECO:0000256" key="9">
    <source>
        <dbReference type="ARBA" id="ARBA00023319"/>
    </source>
</evidence>
<feature type="domain" description="Fibronectin type-III" evidence="12">
    <location>
        <begin position="133"/>
        <end position="228"/>
    </location>
</feature>
<protein>
    <recommendedName>
        <fullName evidence="15">Cytokine receptor-like factor 1</fullName>
    </recommendedName>
</protein>
<evidence type="ECO:0000256" key="4">
    <source>
        <dbReference type="ARBA" id="ARBA00022989"/>
    </source>
</evidence>
<evidence type="ECO:0000313" key="13">
    <source>
        <dbReference type="Ensembl" id="ENSCPVP00000019918.1"/>
    </source>
</evidence>
<dbReference type="SMART" id="SM00060">
    <property type="entry name" value="FN3"/>
    <property type="match status" value="2"/>
</dbReference>
<comment type="subcellular location">
    <subcellularLocation>
        <location evidence="1">Membrane</location>
        <topology evidence="1">Single-pass type I membrane protein</topology>
    </subcellularLocation>
</comment>
<evidence type="ECO:0000259" key="11">
    <source>
        <dbReference type="PROSITE" id="PS50835"/>
    </source>
</evidence>
<evidence type="ECO:0008006" key="15">
    <source>
        <dbReference type="Google" id="ProtNLM"/>
    </source>
</evidence>
<dbReference type="SUPFAM" id="SSF49265">
    <property type="entry name" value="Fibronectin type III"/>
    <property type="match status" value="2"/>
</dbReference>
<dbReference type="InterPro" id="IPR013783">
    <property type="entry name" value="Ig-like_fold"/>
</dbReference>
<dbReference type="PANTHER" id="PTHR23037:SF35">
    <property type="entry name" value="FIBRONECTIN TYPE-III DOMAIN-CONTAINING PROTEIN"/>
    <property type="match status" value="1"/>
</dbReference>
<evidence type="ECO:0000256" key="1">
    <source>
        <dbReference type="ARBA" id="ARBA00004479"/>
    </source>
</evidence>
<feature type="region of interest" description="Disordered" evidence="10">
    <location>
        <begin position="1"/>
        <end position="24"/>
    </location>
</feature>
<evidence type="ECO:0000256" key="3">
    <source>
        <dbReference type="ARBA" id="ARBA00022729"/>
    </source>
</evidence>
<dbReference type="InterPro" id="IPR015152">
    <property type="entry name" value="Growth/epo_recpt_lig-bind"/>
</dbReference>
<dbReference type="GO" id="GO:0004896">
    <property type="term" value="F:cytokine receptor activity"/>
    <property type="evidence" value="ECO:0007669"/>
    <property type="project" value="TreeGrafter"/>
</dbReference>
<name>A0A8C3NED4_GEOPR</name>
<dbReference type="Pfam" id="PF00041">
    <property type="entry name" value="fn3"/>
    <property type="match status" value="1"/>
</dbReference>
<dbReference type="CDD" id="cd00063">
    <property type="entry name" value="FN3"/>
    <property type="match status" value="2"/>
</dbReference>
<dbReference type="InterPro" id="IPR003961">
    <property type="entry name" value="FN3_dom"/>
</dbReference>
<dbReference type="AlphaFoldDB" id="A0A8C3NED4"/>
<feature type="domain" description="Fibronectin type-III" evidence="12">
    <location>
        <begin position="233"/>
        <end position="337"/>
    </location>
</feature>
<dbReference type="GO" id="GO:0097058">
    <property type="term" value="C:CRLF-CLCF1 complex"/>
    <property type="evidence" value="ECO:0007669"/>
    <property type="project" value="UniProtKB-ARBA"/>
</dbReference>
<dbReference type="PANTHER" id="PTHR23037">
    <property type="entry name" value="CYTOKINE RECEPTOR"/>
    <property type="match status" value="1"/>
</dbReference>
<dbReference type="Proteomes" id="UP000694382">
    <property type="component" value="Chromosome 28"/>
</dbReference>
<evidence type="ECO:0000256" key="6">
    <source>
        <dbReference type="ARBA" id="ARBA00023157"/>
    </source>
</evidence>
<dbReference type="Ensembl" id="ENSCPVT00000020807.2">
    <property type="protein sequence ID" value="ENSCPVP00000019918.1"/>
    <property type="gene ID" value="ENSCPVG00000014474.2"/>
</dbReference>
<evidence type="ECO:0000313" key="14">
    <source>
        <dbReference type="Proteomes" id="UP000694382"/>
    </source>
</evidence>
<dbReference type="InterPro" id="IPR007110">
    <property type="entry name" value="Ig-like_dom"/>
</dbReference>
<evidence type="ECO:0000256" key="5">
    <source>
        <dbReference type="ARBA" id="ARBA00023136"/>
    </source>
</evidence>
<keyword evidence="7" id="KW-0675">Receptor</keyword>